<reference evidence="2 3" key="1">
    <citation type="submission" date="2018-02" db="EMBL/GenBank/DDBJ databases">
        <title>Draft genome of wild Prunus yedoensis var. nudiflora.</title>
        <authorList>
            <person name="Baek S."/>
            <person name="Kim J.-H."/>
            <person name="Choi K."/>
            <person name="Kim G.-B."/>
            <person name="Cho A."/>
            <person name="Jang H."/>
            <person name="Shin C.-H."/>
            <person name="Yu H.-J."/>
            <person name="Mun J.-H."/>
        </authorList>
    </citation>
    <scope>NUCLEOTIDE SEQUENCE [LARGE SCALE GENOMIC DNA]</scope>
    <source>
        <strain evidence="3">cv. Jeju island</strain>
        <tissue evidence="2">Leaf</tissue>
    </source>
</reference>
<dbReference type="EMBL" id="PJQY01000168">
    <property type="protein sequence ID" value="PQQ16965.1"/>
    <property type="molecule type" value="Genomic_DNA"/>
</dbReference>
<sequence length="93" mass="10189">MDLLGGCREKPNIQQGRMNVSLPENSEENVKNHRPRKSKVDHPEEAETSGGKVGQAIKVAIMIGFGTLVLLTRQSKNRSADEVSPRGGVYMLT</sequence>
<protein>
    <submittedName>
        <fullName evidence="2">Uncharacterized protein</fullName>
    </submittedName>
</protein>
<gene>
    <name evidence="2" type="ORF">Pyn_02817</name>
</gene>
<dbReference type="PANTHER" id="PTHR36810:SF1">
    <property type="entry name" value="OS05G0232200 PROTEIN"/>
    <property type="match status" value="1"/>
</dbReference>
<evidence type="ECO:0000313" key="2">
    <source>
        <dbReference type="EMBL" id="PQQ16965.1"/>
    </source>
</evidence>
<name>A0A314ZAA9_PRUYE</name>
<feature type="region of interest" description="Disordered" evidence="1">
    <location>
        <begin position="1"/>
        <end position="53"/>
    </location>
</feature>
<dbReference type="Proteomes" id="UP000250321">
    <property type="component" value="Unassembled WGS sequence"/>
</dbReference>
<accession>A0A314ZAA9</accession>
<proteinExistence type="predicted"/>
<dbReference type="PANTHER" id="PTHR36810">
    <property type="entry name" value="BNACNNG47150D PROTEIN"/>
    <property type="match status" value="1"/>
</dbReference>
<evidence type="ECO:0000313" key="3">
    <source>
        <dbReference type="Proteomes" id="UP000250321"/>
    </source>
</evidence>
<evidence type="ECO:0000256" key="1">
    <source>
        <dbReference type="SAM" id="MobiDB-lite"/>
    </source>
</evidence>
<comment type="caution">
    <text evidence="2">The sequence shown here is derived from an EMBL/GenBank/DDBJ whole genome shotgun (WGS) entry which is preliminary data.</text>
</comment>
<feature type="compositionally biased region" description="Polar residues" evidence="1">
    <location>
        <begin position="12"/>
        <end position="24"/>
    </location>
</feature>
<dbReference type="AlphaFoldDB" id="A0A314ZAA9"/>
<dbReference type="OrthoDB" id="1939272at2759"/>
<feature type="region of interest" description="Disordered" evidence="1">
    <location>
        <begin position="74"/>
        <end position="93"/>
    </location>
</feature>
<keyword evidence="3" id="KW-1185">Reference proteome</keyword>
<organism evidence="2 3">
    <name type="scientific">Prunus yedoensis var. nudiflora</name>
    <dbReference type="NCBI Taxonomy" id="2094558"/>
    <lineage>
        <taxon>Eukaryota</taxon>
        <taxon>Viridiplantae</taxon>
        <taxon>Streptophyta</taxon>
        <taxon>Embryophyta</taxon>
        <taxon>Tracheophyta</taxon>
        <taxon>Spermatophyta</taxon>
        <taxon>Magnoliopsida</taxon>
        <taxon>eudicotyledons</taxon>
        <taxon>Gunneridae</taxon>
        <taxon>Pentapetalae</taxon>
        <taxon>rosids</taxon>
        <taxon>fabids</taxon>
        <taxon>Rosales</taxon>
        <taxon>Rosaceae</taxon>
        <taxon>Amygdaloideae</taxon>
        <taxon>Amygdaleae</taxon>
        <taxon>Prunus</taxon>
    </lineage>
</organism>